<dbReference type="AlphaFoldDB" id="A0A645EQS2"/>
<comment type="caution">
    <text evidence="1">The sequence shown here is derived from an EMBL/GenBank/DDBJ whole genome shotgun (WGS) entry which is preliminary data.</text>
</comment>
<organism evidence="1">
    <name type="scientific">bioreactor metagenome</name>
    <dbReference type="NCBI Taxonomy" id="1076179"/>
    <lineage>
        <taxon>unclassified sequences</taxon>
        <taxon>metagenomes</taxon>
        <taxon>ecological metagenomes</taxon>
    </lineage>
</organism>
<reference evidence="1" key="1">
    <citation type="submission" date="2019-08" db="EMBL/GenBank/DDBJ databases">
        <authorList>
            <person name="Kucharzyk K."/>
            <person name="Murdoch R.W."/>
            <person name="Higgins S."/>
            <person name="Loffler F."/>
        </authorList>
    </citation>
    <scope>NUCLEOTIDE SEQUENCE</scope>
</reference>
<name>A0A645EQS2_9ZZZZ</name>
<sequence>MGVWGETVDGTGAGVFGQNVSSSTTTNNVGVWGLGWVGVYGQSNNLGSAGYGVYSVGKFAATGTKTFEIDHPLDPGNKVLRHFSMESPEVLNLYRGNVNLDDNGEAVVSLPDYFEAININFSYQLTPVGAPASGLFIKKEIENGQFEIAGGNPGLKVSWVVYAERNDKYMQTYPEVRDVEVAKKQPDTYLMPELWGQPNSKSVFTGIRTEPGKLLTPDGELIQTEMKVFDEKNSNEDTAVPPTE</sequence>
<proteinExistence type="predicted"/>
<evidence type="ECO:0000313" key="1">
    <source>
        <dbReference type="EMBL" id="MPN02873.1"/>
    </source>
</evidence>
<accession>A0A645EQS2</accession>
<protein>
    <submittedName>
        <fullName evidence="1">Uncharacterized protein</fullName>
    </submittedName>
</protein>
<gene>
    <name evidence="1" type="ORF">SDC9_150094</name>
</gene>
<dbReference type="EMBL" id="VSSQ01048830">
    <property type="protein sequence ID" value="MPN02873.1"/>
    <property type="molecule type" value="Genomic_DNA"/>
</dbReference>